<keyword evidence="6" id="KW-1185">Reference proteome</keyword>
<dbReference type="Proteomes" id="UP000325787">
    <property type="component" value="Chromosome"/>
</dbReference>
<dbReference type="Pfam" id="PF14498">
    <property type="entry name" value="Glyco_hyd_65N_2"/>
    <property type="match status" value="1"/>
</dbReference>
<dbReference type="Gene3D" id="2.70.98.50">
    <property type="entry name" value="putative glycoside hydrolase family protein from bacillus halodurans"/>
    <property type="match status" value="1"/>
</dbReference>
<name>A0A5Q0H6H9_SACSY</name>
<protein>
    <submittedName>
        <fullName evidence="5">Glycoside hydrolase family 95 protein</fullName>
    </submittedName>
</protein>
<dbReference type="Gene3D" id="1.50.10.10">
    <property type="match status" value="1"/>
</dbReference>
<dbReference type="KEGG" id="ssyi:EKG83_34435"/>
<dbReference type="InterPro" id="IPR054363">
    <property type="entry name" value="GH95_cat"/>
</dbReference>
<feature type="domain" description="Alpha fucosidase A-like C-terminal" evidence="3">
    <location>
        <begin position="558"/>
        <end position="619"/>
    </location>
</feature>
<dbReference type="GO" id="GO:0005975">
    <property type="term" value="P:carbohydrate metabolic process"/>
    <property type="evidence" value="ECO:0007669"/>
    <property type="project" value="InterPro"/>
</dbReference>
<dbReference type="RefSeq" id="WP_051766859.1">
    <property type="nucleotide sequence ID" value="NZ_CP034550.1"/>
</dbReference>
<dbReference type="InterPro" id="IPR049053">
    <property type="entry name" value="AFCA-like_C"/>
</dbReference>
<dbReference type="Pfam" id="PF21307">
    <property type="entry name" value="Glyco_hydro_95_C"/>
    <property type="match status" value="1"/>
</dbReference>
<dbReference type="Pfam" id="PF22124">
    <property type="entry name" value="Glyco_hydro_95_cat"/>
    <property type="match status" value="1"/>
</dbReference>
<dbReference type="EMBL" id="CP034550">
    <property type="protein sequence ID" value="QFZ21826.1"/>
    <property type="molecule type" value="Genomic_DNA"/>
</dbReference>
<reference evidence="6" key="1">
    <citation type="journal article" date="2021" name="Curr. Microbiol.">
        <title>Complete genome of nocamycin-producing strain Saccharothrix syringae NRRL B-16468 reveals the biosynthetic potential for secondary metabolites.</title>
        <authorList>
            <person name="Mo X."/>
            <person name="Yang S."/>
        </authorList>
    </citation>
    <scope>NUCLEOTIDE SEQUENCE [LARGE SCALE GENOMIC DNA]</scope>
    <source>
        <strain evidence="6">ATCC 51364 / DSM 43886 / JCM 6844 / KCTC 9398 / NBRC 14523 / NRRL B-16468 / INA 2240</strain>
    </source>
</reference>
<dbReference type="InterPro" id="IPR027414">
    <property type="entry name" value="GH95_N_dom"/>
</dbReference>
<dbReference type="InterPro" id="IPR012341">
    <property type="entry name" value="6hp_glycosidase-like_sf"/>
</dbReference>
<evidence type="ECO:0000256" key="1">
    <source>
        <dbReference type="SAM" id="MobiDB-lite"/>
    </source>
</evidence>
<organism evidence="5 6">
    <name type="scientific">Saccharothrix syringae</name>
    <name type="common">Nocardiopsis syringae</name>
    <dbReference type="NCBI Taxonomy" id="103733"/>
    <lineage>
        <taxon>Bacteria</taxon>
        <taxon>Bacillati</taxon>
        <taxon>Actinomycetota</taxon>
        <taxon>Actinomycetes</taxon>
        <taxon>Pseudonocardiales</taxon>
        <taxon>Pseudonocardiaceae</taxon>
        <taxon>Saccharothrix</taxon>
    </lineage>
</organism>
<dbReference type="AlphaFoldDB" id="A0A5Q0H6H9"/>
<feature type="domain" description="Glycosyl hydrolase family 95 catalytic" evidence="4">
    <location>
        <begin position="177"/>
        <end position="556"/>
    </location>
</feature>
<dbReference type="InterPro" id="IPR008928">
    <property type="entry name" value="6-hairpin_glycosidase_sf"/>
</dbReference>
<gene>
    <name evidence="5" type="ORF">EKG83_34435</name>
</gene>
<dbReference type="PANTHER" id="PTHR31084:SF0">
    <property type="entry name" value="ALPHA-L-FUCOSIDASE 2"/>
    <property type="match status" value="1"/>
</dbReference>
<accession>A0A5Q0H6H9</accession>
<proteinExistence type="predicted"/>
<evidence type="ECO:0000259" key="4">
    <source>
        <dbReference type="Pfam" id="PF22124"/>
    </source>
</evidence>
<feature type="region of interest" description="Disordered" evidence="1">
    <location>
        <begin position="636"/>
        <end position="656"/>
    </location>
</feature>
<evidence type="ECO:0000313" key="5">
    <source>
        <dbReference type="EMBL" id="QFZ21826.1"/>
    </source>
</evidence>
<evidence type="ECO:0000313" key="6">
    <source>
        <dbReference type="Proteomes" id="UP000325787"/>
    </source>
</evidence>
<evidence type="ECO:0000259" key="3">
    <source>
        <dbReference type="Pfam" id="PF21307"/>
    </source>
</evidence>
<dbReference type="GO" id="GO:0004560">
    <property type="term" value="F:alpha-L-fucosidase activity"/>
    <property type="evidence" value="ECO:0007669"/>
    <property type="project" value="TreeGrafter"/>
</dbReference>
<feature type="compositionally biased region" description="Basic and acidic residues" evidence="1">
    <location>
        <begin position="641"/>
        <end position="656"/>
    </location>
</feature>
<keyword evidence="5" id="KW-0378">Hydrolase</keyword>
<evidence type="ECO:0000259" key="2">
    <source>
        <dbReference type="Pfam" id="PF14498"/>
    </source>
</evidence>
<dbReference type="PANTHER" id="PTHR31084">
    <property type="entry name" value="ALPHA-L-FUCOSIDASE 2"/>
    <property type="match status" value="1"/>
</dbReference>
<dbReference type="SUPFAM" id="SSF48208">
    <property type="entry name" value="Six-hairpin glycosidases"/>
    <property type="match status" value="1"/>
</dbReference>
<feature type="domain" description="Glycosyl hydrolase family 95 N-terminal" evidence="2">
    <location>
        <begin position="4"/>
        <end position="150"/>
    </location>
</feature>
<sequence>MSRLWFRSPAERWEEALPLGSGRFGAMCRGTGRFDLNDDRVWLGGPARPAGGADRVAAAREAVLAGDPERAEELLRSVQGPDTGVYQPLGVLRLHGLTPGPGYSRSLDLRTGIAAVEYGDGVRQEAVCSAEHHALAVRVTGAPGVTATLEAPVPLARVAEPGAVTFYVGLAEPPAWQVFRDRAVADHRALYDRVSLDLGPEPDGPTPEWSADDPAFAALLFQYGRYLLIASSRPGTLPANLQGVWNPHPEPPWRSNYTININTQMNYWAAEPTALPECHEPLLEFVEGLSRSGAEVARELYAADGWCAHHNTDPWFLATPVQGDPAWANWPMGGVWLSLHLWEHYAFTGDVEWLRTRAWPVLLGAADFCRSWVFEHEGVPTTAPSTSPENHYLGPAGNAVAVGVGSTMDLTLVWELFTRLREAGEVLGLPVDTSLLDRLPPLPVGSRGQLLEWAREVPETEPRHRHVSHLVGLYPGTRIARGTPEAFAARQALEDRGDDGPGWSYAWKAALWARLGEGERAAALLAAMPRCPNLVAADPFQVDGSLGVPAAVAEMLVQSHTGEVELLPALPPAWRTGRVSGLRARGGLTVDLRWRDGEPTVVAVSALLPGDVVLRHGERREVLRVRPGARNVLPWSSRGRGGAEGRARVADRRGGG</sequence>
<dbReference type="OrthoDB" id="9802600at2"/>